<dbReference type="InterPro" id="IPR050189">
    <property type="entry name" value="MFS_Efflux_Transporters"/>
</dbReference>
<dbReference type="Gene3D" id="1.20.1250.20">
    <property type="entry name" value="MFS general substrate transporter like domains"/>
    <property type="match status" value="1"/>
</dbReference>
<feature type="domain" description="Major facilitator superfamily (MFS) profile" evidence="7">
    <location>
        <begin position="1"/>
        <end position="375"/>
    </location>
</feature>
<feature type="transmembrane region" description="Helical" evidence="6">
    <location>
        <begin position="231"/>
        <end position="252"/>
    </location>
</feature>
<sequence length="375" mass="38163">MLSIALGIFVIVTTEILPIGLLPSMAAGFGVSDGTAGLLVTLPGLLAAVSAPGVAIVVGRTDRRRVLAGLVVLLAVVNVLTACAPWFWLAIVARALLGIVIGGFWSIGAALAPRLVPAERVPAATAMIFAAVPVGSVLGVPLGTQLGEHAGWRVVFVVLAGLAAVCAVVVALSLPALPGREAVRMRVLAGHLRHSRGIRTAVRVTALIVVAHFAAYTYVTPFLRDAAHVGGRWVSMYLLVYGVAGIAGTFLAGRAIPRSARATFMSAAFLIAGTVALLPLLGRLHSAAALGLLVVWGVAYGAVPACSQAYFLRGAPDAPEAVTVLFTSSFQLTLASGALLGGIVVDATSPSMLMATAAVPAALAGVFAWAARHEG</sequence>
<protein>
    <submittedName>
        <fullName evidence="8">MFS transporter</fullName>
    </submittedName>
</protein>
<keyword evidence="2" id="KW-1003">Cell membrane</keyword>
<keyword evidence="3 6" id="KW-0812">Transmembrane</keyword>
<dbReference type="InterPro" id="IPR011701">
    <property type="entry name" value="MFS"/>
</dbReference>
<evidence type="ECO:0000256" key="4">
    <source>
        <dbReference type="ARBA" id="ARBA00022989"/>
    </source>
</evidence>
<feature type="transmembrane region" description="Helical" evidence="6">
    <location>
        <begin position="66"/>
        <end position="89"/>
    </location>
</feature>
<evidence type="ECO:0000259" key="7">
    <source>
        <dbReference type="PROSITE" id="PS50850"/>
    </source>
</evidence>
<evidence type="ECO:0000256" key="5">
    <source>
        <dbReference type="ARBA" id="ARBA00023136"/>
    </source>
</evidence>
<dbReference type="CDD" id="cd17324">
    <property type="entry name" value="MFS_NepI_like"/>
    <property type="match status" value="1"/>
</dbReference>
<feature type="transmembrane region" description="Helical" evidence="6">
    <location>
        <begin position="95"/>
        <end position="116"/>
    </location>
</feature>
<dbReference type="PANTHER" id="PTHR43124:SF3">
    <property type="entry name" value="CHLORAMPHENICOL EFFLUX PUMP RV0191"/>
    <property type="match status" value="1"/>
</dbReference>
<feature type="transmembrane region" description="Helical" evidence="6">
    <location>
        <begin position="123"/>
        <end position="142"/>
    </location>
</feature>
<dbReference type="Proteomes" id="UP001500466">
    <property type="component" value="Unassembled WGS sequence"/>
</dbReference>
<evidence type="ECO:0000256" key="3">
    <source>
        <dbReference type="ARBA" id="ARBA00022692"/>
    </source>
</evidence>
<dbReference type="EMBL" id="BAABHS010000007">
    <property type="protein sequence ID" value="GAA4960770.1"/>
    <property type="molecule type" value="Genomic_DNA"/>
</dbReference>
<feature type="transmembrane region" description="Helical" evidence="6">
    <location>
        <begin position="288"/>
        <end position="312"/>
    </location>
</feature>
<dbReference type="Pfam" id="PF07690">
    <property type="entry name" value="MFS_1"/>
    <property type="match status" value="1"/>
</dbReference>
<keyword evidence="9" id="KW-1185">Reference proteome</keyword>
<feature type="transmembrane region" description="Helical" evidence="6">
    <location>
        <begin position="154"/>
        <end position="179"/>
    </location>
</feature>
<comment type="caution">
    <text evidence="8">The sequence shown here is derived from an EMBL/GenBank/DDBJ whole genome shotgun (WGS) entry which is preliminary data.</text>
</comment>
<evidence type="ECO:0000256" key="6">
    <source>
        <dbReference type="SAM" id="Phobius"/>
    </source>
</evidence>
<comment type="subcellular location">
    <subcellularLocation>
        <location evidence="1">Cell membrane</location>
        <topology evidence="1">Multi-pass membrane protein</topology>
    </subcellularLocation>
</comment>
<dbReference type="InterPro" id="IPR036259">
    <property type="entry name" value="MFS_trans_sf"/>
</dbReference>
<accession>A0ABP9H2U1</accession>
<feature type="transmembrane region" description="Helical" evidence="6">
    <location>
        <begin position="36"/>
        <end position="59"/>
    </location>
</feature>
<evidence type="ECO:0000256" key="2">
    <source>
        <dbReference type="ARBA" id="ARBA00022475"/>
    </source>
</evidence>
<feature type="transmembrane region" description="Helical" evidence="6">
    <location>
        <begin position="264"/>
        <end position="282"/>
    </location>
</feature>
<feature type="transmembrane region" description="Helical" evidence="6">
    <location>
        <begin position="200"/>
        <end position="219"/>
    </location>
</feature>
<name>A0ABP9H2U1_9ACTN</name>
<keyword evidence="4 6" id="KW-1133">Transmembrane helix</keyword>
<organism evidence="8 9">
    <name type="scientific">Yinghuangia aomiensis</name>
    <dbReference type="NCBI Taxonomy" id="676205"/>
    <lineage>
        <taxon>Bacteria</taxon>
        <taxon>Bacillati</taxon>
        <taxon>Actinomycetota</taxon>
        <taxon>Actinomycetes</taxon>
        <taxon>Kitasatosporales</taxon>
        <taxon>Streptomycetaceae</taxon>
        <taxon>Yinghuangia</taxon>
    </lineage>
</organism>
<evidence type="ECO:0000313" key="8">
    <source>
        <dbReference type="EMBL" id="GAA4960770.1"/>
    </source>
</evidence>
<dbReference type="InterPro" id="IPR020846">
    <property type="entry name" value="MFS_dom"/>
</dbReference>
<feature type="transmembrane region" description="Helical" evidence="6">
    <location>
        <begin position="324"/>
        <end position="345"/>
    </location>
</feature>
<proteinExistence type="predicted"/>
<keyword evidence="5 6" id="KW-0472">Membrane</keyword>
<feature type="transmembrane region" description="Helical" evidence="6">
    <location>
        <begin position="351"/>
        <end position="371"/>
    </location>
</feature>
<dbReference type="PANTHER" id="PTHR43124">
    <property type="entry name" value="PURINE EFFLUX PUMP PBUE"/>
    <property type="match status" value="1"/>
</dbReference>
<evidence type="ECO:0000256" key="1">
    <source>
        <dbReference type="ARBA" id="ARBA00004651"/>
    </source>
</evidence>
<evidence type="ECO:0000313" key="9">
    <source>
        <dbReference type="Proteomes" id="UP001500466"/>
    </source>
</evidence>
<dbReference type="SUPFAM" id="SSF103473">
    <property type="entry name" value="MFS general substrate transporter"/>
    <property type="match status" value="1"/>
</dbReference>
<reference evidence="9" key="1">
    <citation type="journal article" date="2019" name="Int. J. Syst. Evol. Microbiol.">
        <title>The Global Catalogue of Microorganisms (GCM) 10K type strain sequencing project: providing services to taxonomists for standard genome sequencing and annotation.</title>
        <authorList>
            <consortium name="The Broad Institute Genomics Platform"/>
            <consortium name="The Broad Institute Genome Sequencing Center for Infectious Disease"/>
            <person name="Wu L."/>
            <person name="Ma J."/>
        </authorList>
    </citation>
    <scope>NUCLEOTIDE SEQUENCE [LARGE SCALE GENOMIC DNA]</scope>
    <source>
        <strain evidence="9">JCM 17986</strain>
    </source>
</reference>
<dbReference type="PROSITE" id="PS50850">
    <property type="entry name" value="MFS"/>
    <property type="match status" value="1"/>
</dbReference>
<gene>
    <name evidence="8" type="ORF">GCM10023205_25160</name>
</gene>